<dbReference type="AlphaFoldDB" id="A0AA88CSS0"/>
<evidence type="ECO:0000256" key="1">
    <source>
        <dbReference type="SAM" id="Phobius"/>
    </source>
</evidence>
<dbReference type="InterPro" id="IPR029063">
    <property type="entry name" value="SAM-dependent_MTases_sf"/>
</dbReference>
<feature type="transmembrane region" description="Helical" evidence="1">
    <location>
        <begin position="97"/>
        <end position="121"/>
    </location>
</feature>
<dbReference type="Gene3D" id="3.40.50.150">
    <property type="entry name" value="Vaccinia Virus protein VP39"/>
    <property type="match status" value="1"/>
</dbReference>
<dbReference type="InterPro" id="IPR005299">
    <property type="entry name" value="MeTrfase_7"/>
</dbReference>
<dbReference type="PANTHER" id="PTHR31009">
    <property type="entry name" value="S-ADENOSYL-L-METHIONINE:CARBOXYL METHYLTRANSFERASE FAMILY PROTEIN"/>
    <property type="match status" value="1"/>
</dbReference>
<sequence>MSTSGAKAWVAPLDPNTLAVASDILDTIDAICRCLNKKPPVFQLFLNDLPGNDFNTIFQSLPSFYERLEKEKGAKFGPCFITGMPGSFYGKLFPTNFIHIIPSFLQFALVISGLDHMLLYLNLLANL</sequence>
<comment type="caution">
    <text evidence="2">The sequence shown here is derived from an EMBL/GenBank/DDBJ whole genome shotgun (WGS) entry which is preliminary data.</text>
</comment>
<name>A0AA88CSS0_FICCA</name>
<dbReference type="Proteomes" id="UP001187192">
    <property type="component" value="Unassembled WGS sequence"/>
</dbReference>
<keyword evidence="1" id="KW-0472">Membrane</keyword>
<keyword evidence="1" id="KW-1133">Transmembrane helix</keyword>
<proteinExistence type="predicted"/>
<accession>A0AA88CSS0</accession>
<keyword evidence="3" id="KW-1185">Reference proteome</keyword>
<evidence type="ECO:0000313" key="2">
    <source>
        <dbReference type="EMBL" id="GMN28227.1"/>
    </source>
</evidence>
<reference evidence="2" key="1">
    <citation type="submission" date="2023-07" db="EMBL/GenBank/DDBJ databases">
        <title>draft genome sequence of fig (Ficus carica).</title>
        <authorList>
            <person name="Takahashi T."/>
            <person name="Nishimura K."/>
        </authorList>
    </citation>
    <scope>NUCLEOTIDE SEQUENCE</scope>
</reference>
<dbReference type="GO" id="GO:0008168">
    <property type="term" value="F:methyltransferase activity"/>
    <property type="evidence" value="ECO:0007669"/>
    <property type="project" value="InterPro"/>
</dbReference>
<dbReference type="Pfam" id="PF03492">
    <property type="entry name" value="Methyltransf_7"/>
    <property type="match status" value="1"/>
</dbReference>
<organism evidence="2 3">
    <name type="scientific">Ficus carica</name>
    <name type="common">Common fig</name>
    <dbReference type="NCBI Taxonomy" id="3494"/>
    <lineage>
        <taxon>Eukaryota</taxon>
        <taxon>Viridiplantae</taxon>
        <taxon>Streptophyta</taxon>
        <taxon>Embryophyta</taxon>
        <taxon>Tracheophyta</taxon>
        <taxon>Spermatophyta</taxon>
        <taxon>Magnoliopsida</taxon>
        <taxon>eudicotyledons</taxon>
        <taxon>Gunneridae</taxon>
        <taxon>Pentapetalae</taxon>
        <taxon>rosids</taxon>
        <taxon>fabids</taxon>
        <taxon>Rosales</taxon>
        <taxon>Moraceae</taxon>
        <taxon>Ficeae</taxon>
        <taxon>Ficus</taxon>
    </lineage>
</organism>
<protein>
    <submittedName>
        <fullName evidence="2">Uncharacterized protein</fullName>
    </submittedName>
</protein>
<evidence type="ECO:0000313" key="3">
    <source>
        <dbReference type="Proteomes" id="UP001187192"/>
    </source>
</evidence>
<gene>
    <name evidence="2" type="ORF">TIFTF001_046212</name>
</gene>
<keyword evidence="1" id="KW-0812">Transmembrane</keyword>
<dbReference type="SUPFAM" id="SSF53335">
    <property type="entry name" value="S-adenosyl-L-methionine-dependent methyltransferases"/>
    <property type="match status" value="1"/>
</dbReference>
<dbReference type="EMBL" id="BTGU01004510">
    <property type="protein sequence ID" value="GMN28227.1"/>
    <property type="molecule type" value="Genomic_DNA"/>
</dbReference>